<dbReference type="InParanoid" id="A0A804QER9"/>
<protein>
    <submittedName>
        <fullName evidence="2">Uncharacterized protein</fullName>
    </submittedName>
</protein>
<feature type="compositionally biased region" description="Basic and acidic residues" evidence="1">
    <location>
        <begin position="113"/>
        <end position="139"/>
    </location>
</feature>
<feature type="compositionally biased region" description="Low complexity" evidence="1">
    <location>
        <begin position="99"/>
        <end position="110"/>
    </location>
</feature>
<name>A0A804QER9_MAIZE</name>
<evidence type="ECO:0000313" key="3">
    <source>
        <dbReference type="Proteomes" id="UP000007305"/>
    </source>
</evidence>
<organism evidence="2 3">
    <name type="scientific">Zea mays</name>
    <name type="common">Maize</name>
    <dbReference type="NCBI Taxonomy" id="4577"/>
    <lineage>
        <taxon>Eukaryota</taxon>
        <taxon>Viridiplantae</taxon>
        <taxon>Streptophyta</taxon>
        <taxon>Embryophyta</taxon>
        <taxon>Tracheophyta</taxon>
        <taxon>Spermatophyta</taxon>
        <taxon>Magnoliopsida</taxon>
        <taxon>Liliopsida</taxon>
        <taxon>Poales</taxon>
        <taxon>Poaceae</taxon>
        <taxon>PACMAD clade</taxon>
        <taxon>Panicoideae</taxon>
        <taxon>Andropogonodae</taxon>
        <taxon>Andropogoneae</taxon>
        <taxon>Tripsacinae</taxon>
        <taxon>Zea</taxon>
    </lineage>
</organism>
<reference evidence="2" key="2">
    <citation type="submission" date="2019-07" db="EMBL/GenBank/DDBJ databases">
        <authorList>
            <person name="Seetharam A."/>
            <person name="Woodhouse M."/>
            <person name="Cannon E."/>
        </authorList>
    </citation>
    <scope>NUCLEOTIDE SEQUENCE [LARGE SCALE GENOMIC DNA]</scope>
    <source>
        <strain evidence="2">cv. B73</strain>
    </source>
</reference>
<proteinExistence type="predicted"/>
<dbReference type="AlphaFoldDB" id="A0A804QER9"/>
<evidence type="ECO:0000256" key="1">
    <source>
        <dbReference type="SAM" id="MobiDB-lite"/>
    </source>
</evidence>
<reference evidence="3" key="1">
    <citation type="submission" date="2015-12" db="EMBL/GenBank/DDBJ databases">
        <title>Update maize B73 reference genome by single molecule sequencing technologies.</title>
        <authorList>
            <consortium name="Maize Genome Sequencing Project"/>
            <person name="Ware D."/>
        </authorList>
    </citation>
    <scope>NUCLEOTIDE SEQUENCE [LARGE SCALE GENOMIC DNA]</scope>
    <source>
        <strain evidence="3">cv. B73</strain>
    </source>
</reference>
<dbReference type="EnsemblPlants" id="Zm00001eb321310_T001">
    <property type="protein sequence ID" value="Zm00001eb321310_P001"/>
    <property type="gene ID" value="Zm00001eb321310"/>
</dbReference>
<sequence length="150" mass="16447">MHRSKAEAIQSCCCSCIVHTARGSKSRRRPMPSCPNDKSARGGTCACFPDPSLCCMLGRRRPSDGMRTRRDSGGRPAARMLLYIVSDDITIVAWVDQVSPAAAAQQQSSHPDPPADDRADHFEPADDVRDRRRPTDESMTHPPATARTTN</sequence>
<reference evidence="2" key="3">
    <citation type="submission" date="2021-05" db="UniProtKB">
        <authorList>
            <consortium name="EnsemblPlants"/>
        </authorList>
    </citation>
    <scope>IDENTIFICATION</scope>
    <source>
        <strain evidence="2">cv. B73</strain>
    </source>
</reference>
<feature type="region of interest" description="Disordered" evidence="1">
    <location>
        <begin position="99"/>
        <end position="150"/>
    </location>
</feature>
<dbReference type="Proteomes" id="UP000007305">
    <property type="component" value="Chromosome 7"/>
</dbReference>
<accession>A0A804QER9</accession>
<keyword evidence="3" id="KW-1185">Reference proteome</keyword>
<evidence type="ECO:0000313" key="2">
    <source>
        <dbReference type="EnsemblPlants" id="Zm00001eb321310_P001"/>
    </source>
</evidence>
<dbReference type="Gramene" id="Zm00001eb321310_T001">
    <property type="protein sequence ID" value="Zm00001eb321310_P001"/>
    <property type="gene ID" value="Zm00001eb321310"/>
</dbReference>